<sequence>MALTPAERKEYTDAVLCLQSKPPRTNTHDAPGVKSRYDDFVATHIKQSQHIHATATFLAWHRFFLFTFEEALRNECGYPGYLPYWNWARTSSDILNAPDFDGGPYSMGSNGAYRAHPSIFLTGPGRPMIRLPPFGGGGCVKSGPFSNMSVNLGPILPAYAMGPIVPGPFTYHPRCLTRDLSPMVATEFQKESLIVDLITQSPDLKSFQQTLQGDPQRGIMSLHAAGHIVLGGDPSVDFYVSSGEPLFFLHHSMVDRVWWLWQQLDPAQRTQTIYGTGTMYNIPPSPKMTLEDYIDLDVNAGPIQLKNLMSTIEGPFNYVYV</sequence>
<dbReference type="PANTHER" id="PTHR11474:SF116">
    <property type="entry name" value="TYROSINASE"/>
    <property type="match status" value="1"/>
</dbReference>
<evidence type="ECO:0000256" key="1">
    <source>
        <dbReference type="ARBA" id="ARBA00022723"/>
    </source>
</evidence>
<dbReference type="GO" id="GO:0016491">
    <property type="term" value="F:oxidoreductase activity"/>
    <property type="evidence" value="ECO:0007669"/>
    <property type="project" value="InterPro"/>
</dbReference>
<dbReference type="GO" id="GO:0046872">
    <property type="term" value="F:metal ion binding"/>
    <property type="evidence" value="ECO:0007669"/>
    <property type="project" value="UniProtKB-KW"/>
</dbReference>
<evidence type="ECO:0000313" key="4">
    <source>
        <dbReference type="Proteomes" id="UP000886653"/>
    </source>
</evidence>
<dbReference type="PANTHER" id="PTHR11474">
    <property type="entry name" value="TYROSINASE FAMILY MEMBER"/>
    <property type="match status" value="1"/>
</dbReference>
<proteinExistence type="predicted"/>
<dbReference type="OrthoDB" id="6132182at2759"/>
<dbReference type="Proteomes" id="UP000886653">
    <property type="component" value="Unassembled WGS sequence"/>
</dbReference>
<keyword evidence="4" id="KW-1185">Reference proteome</keyword>
<dbReference type="PRINTS" id="PR00092">
    <property type="entry name" value="TYROSINASE"/>
</dbReference>
<evidence type="ECO:0000313" key="3">
    <source>
        <dbReference type="EMBL" id="KAG0146059.1"/>
    </source>
</evidence>
<dbReference type="AlphaFoldDB" id="A0A9P6NKZ6"/>
<gene>
    <name evidence="3" type="ORF">CROQUDRAFT_44897</name>
</gene>
<comment type="caution">
    <text evidence="3">The sequence shown here is derived from an EMBL/GenBank/DDBJ whole genome shotgun (WGS) entry which is preliminary data.</text>
</comment>
<dbReference type="Pfam" id="PF00264">
    <property type="entry name" value="Tyrosinase"/>
    <property type="match status" value="1"/>
</dbReference>
<dbReference type="InterPro" id="IPR050316">
    <property type="entry name" value="Tyrosinase/Hemocyanin"/>
</dbReference>
<dbReference type="InterPro" id="IPR002227">
    <property type="entry name" value="Tyrosinase_Cu-bd"/>
</dbReference>
<evidence type="ECO:0000259" key="2">
    <source>
        <dbReference type="PROSITE" id="PS00497"/>
    </source>
</evidence>
<accession>A0A9P6NKZ6</accession>
<protein>
    <recommendedName>
        <fullName evidence="2">Tyrosinase copper-binding domain-containing protein</fullName>
    </recommendedName>
</protein>
<name>A0A9P6NKZ6_9BASI</name>
<dbReference type="Gene3D" id="1.10.1280.10">
    <property type="entry name" value="Di-copper center containing domain from catechol oxidase"/>
    <property type="match status" value="1"/>
</dbReference>
<dbReference type="PROSITE" id="PS00497">
    <property type="entry name" value="TYROSINASE_1"/>
    <property type="match status" value="1"/>
</dbReference>
<dbReference type="InterPro" id="IPR008922">
    <property type="entry name" value="Di-copper_centre_dom_sf"/>
</dbReference>
<feature type="domain" description="Tyrosinase copper-binding" evidence="2">
    <location>
        <begin position="52"/>
        <end position="69"/>
    </location>
</feature>
<reference evidence="3" key="1">
    <citation type="submission" date="2013-11" db="EMBL/GenBank/DDBJ databases">
        <title>Genome sequence of the fusiform rust pathogen reveals effectors for host alternation and coevolution with pine.</title>
        <authorList>
            <consortium name="DOE Joint Genome Institute"/>
            <person name="Smith K."/>
            <person name="Pendleton A."/>
            <person name="Kubisiak T."/>
            <person name="Anderson C."/>
            <person name="Salamov A."/>
            <person name="Aerts A."/>
            <person name="Riley R."/>
            <person name="Clum A."/>
            <person name="Lindquist E."/>
            <person name="Ence D."/>
            <person name="Campbell M."/>
            <person name="Kronenberg Z."/>
            <person name="Feau N."/>
            <person name="Dhillon B."/>
            <person name="Hamelin R."/>
            <person name="Burleigh J."/>
            <person name="Smith J."/>
            <person name="Yandell M."/>
            <person name="Nelson C."/>
            <person name="Grigoriev I."/>
            <person name="Davis J."/>
        </authorList>
    </citation>
    <scope>NUCLEOTIDE SEQUENCE</scope>
    <source>
        <strain evidence="3">G11</strain>
    </source>
</reference>
<dbReference type="SUPFAM" id="SSF48056">
    <property type="entry name" value="Di-copper centre-containing domain"/>
    <property type="match status" value="1"/>
</dbReference>
<organism evidence="3 4">
    <name type="scientific">Cronartium quercuum f. sp. fusiforme G11</name>
    <dbReference type="NCBI Taxonomy" id="708437"/>
    <lineage>
        <taxon>Eukaryota</taxon>
        <taxon>Fungi</taxon>
        <taxon>Dikarya</taxon>
        <taxon>Basidiomycota</taxon>
        <taxon>Pucciniomycotina</taxon>
        <taxon>Pucciniomycetes</taxon>
        <taxon>Pucciniales</taxon>
        <taxon>Coleosporiaceae</taxon>
        <taxon>Cronartium</taxon>
    </lineage>
</organism>
<dbReference type="EMBL" id="MU167266">
    <property type="protein sequence ID" value="KAG0146059.1"/>
    <property type="molecule type" value="Genomic_DNA"/>
</dbReference>
<keyword evidence="1" id="KW-0479">Metal-binding</keyword>